<keyword evidence="3" id="KW-1185">Reference proteome</keyword>
<feature type="domain" description="HNH nuclease" evidence="1">
    <location>
        <begin position="229"/>
        <end position="276"/>
    </location>
</feature>
<comment type="caution">
    <text evidence="2">The sequence shown here is derived from an EMBL/GenBank/DDBJ whole genome shotgun (WGS) entry which is preliminary data.</text>
</comment>
<dbReference type="Pfam" id="PF13395">
    <property type="entry name" value="HNH_4"/>
    <property type="match status" value="1"/>
</dbReference>
<keyword evidence="2" id="KW-0540">Nuclease</keyword>
<name>A0ABV6HDJ1_9SPHI</name>
<dbReference type="Proteomes" id="UP001589774">
    <property type="component" value="Unassembled WGS sequence"/>
</dbReference>
<proteinExistence type="predicted"/>
<gene>
    <name evidence="2" type="ORF">ACFFI0_01455</name>
</gene>
<dbReference type="InterPro" id="IPR003615">
    <property type="entry name" value="HNH_nuc"/>
</dbReference>
<organism evidence="2 3">
    <name type="scientific">Olivibacter oleidegradans</name>
    <dbReference type="NCBI Taxonomy" id="760123"/>
    <lineage>
        <taxon>Bacteria</taxon>
        <taxon>Pseudomonadati</taxon>
        <taxon>Bacteroidota</taxon>
        <taxon>Sphingobacteriia</taxon>
        <taxon>Sphingobacteriales</taxon>
        <taxon>Sphingobacteriaceae</taxon>
        <taxon>Olivibacter</taxon>
    </lineage>
</organism>
<keyword evidence="2" id="KW-0378">Hydrolase</keyword>
<dbReference type="RefSeq" id="WP_377476538.1">
    <property type="nucleotide sequence ID" value="NZ_JBHLWO010000001.1"/>
</dbReference>
<accession>A0ABV6HDJ1</accession>
<keyword evidence="2" id="KW-0255">Endonuclease</keyword>
<evidence type="ECO:0000313" key="3">
    <source>
        <dbReference type="Proteomes" id="UP001589774"/>
    </source>
</evidence>
<evidence type="ECO:0000259" key="1">
    <source>
        <dbReference type="Pfam" id="PF13395"/>
    </source>
</evidence>
<dbReference type="GO" id="GO:0004519">
    <property type="term" value="F:endonuclease activity"/>
    <property type="evidence" value="ECO:0007669"/>
    <property type="project" value="UniProtKB-KW"/>
</dbReference>
<evidence type="ECO:0000313" key="2">
    <source>
        <dbReference type="EMBL" id="MFC0316947.1"/>
    </source>
</evidence>
<protein>
    <submittedName>
        <fullName evidence="2">HNH endonuclease domain-containing protein</fullName>
    </submittedName>
</protein>
<dbReference type="Gene3D" id="1.10.30.50">
    <property type="match status" value="1"/>
</dbReference>
<dbReference type="EMBL" id="JBHLWO010000001">
    <property type="protein sequence ID" value="MFC0316947.1"/>
    <property type="molecule type" value="Genomic_DNA"/>
</dbReference>
<reference evidence="2 3" key="1">
    <citation type="submission" date="2024-09" db="EMBL/GenBank/DDBJ databases">
        <authorList>
            <person name="Sun Q."/>
            <person name="Mori K."/>
        </authorList>
    </citation>
    <scope>NUCLEOTIDE SEQUENCE [LARGE SCALE GENOMIC DNA]</scope>
    <source>
        <strain evidence="2 3">CCM 7765</strain>
    </source>
</reference>
<sequence>MTHTFPISNTVPVHRLAACFNNTSATYKFYWLLAILDGIQDGRKELDKHELFASMIANAWYTVNYFNVSFGQQDLIQDAVRQIKEIEGITIDAPKPLIKSRLVETDNPLTHKLLFHFDKQVPHWFLSPWYPKSERNAIYQYSQEGLNEPMYHLHKDRIVIQDEWFEYLGQHLRIVKDYVYWNLTLFLQARNPNVPDIPGKLIKPAIRNSLLKQRKFWDFVIDINGPINCIYTGKTLDKKQYHVEHFIPYSFVSHDQIWNLIPCDNSFNISKSNKLPLLNKHFEAFYALQELAINTYIQAKPNEKLLEDYFYIGTNWREGLSKDKFYDVINPLVTIAANNGFEFLG</sequence>